<dbReference type="Gene3D" id="3.80.10.10">
    <property type="entry name" value="Ribonuclease Inhibitor"/>
    <property type="match status" value="1"/>
</dbReference>
<keyword evidence="2" id="KW-1003">Cell membrane</keyword>
<dbReference type="InterPro" id="IPR000276">
    <property type="entry name" value="GPCR_Rhodpsn"/>
</dbReference>
<reference evidence="13 14" key="1">
    <citation type="journal article" date="2013" name="Nature">
        <title>Insights into bilaterian evolution from three spiralian genomes.</title>
        <authorList>
            <person name="Simakov O."/>
            <person name="Marletaz F."/>
            <person name="Cho S.J."/>
            <person name="Edsinger-Gonzales E."/>
            <person name="Havlak P."/>
            <person name="Hellsten U."/>
            <person name="Kuo D.H."/>
            <person name="Larsson T."/>
            <person name="Lv J."/>
            <person name="Arendt D."/>
            <person name="Savage R."/>
            <person name="Osoegawa K."/>
            <person name="de Jong P."/>
            <person name="Grimwood J."/>
            <person name="Chapman J.A."/>
            <person name="Shapiro H."/>
            <person name="Aerts A."/>
            <person name="Otillar R.P."/>
            <person name="Terry A.Y."/>
            <person name="Boore J.L."/>
            <person name="Grigoriev I.V."/>
            <person name="Lindberg D.R."/>
            <person name="Seaver E.C."/>
            <person name="Weisblat D.A."/>
            <person name="Putnam N.H."/>
            <person name="Rokhsar D.S."/>
        </authorList>
    </citation>
    <scope>NUCLEOTIDE SEQUENCE [LARGE SCALE GENOMIC DNA]</scope>
</reference>
<dbReference type="GO" id="GO:0008528">
    <property type="term" value="F:G protein-coupled peptide receptor activity"/>
    <property type="evidence" value="ECO:0007669"/>
    <property type="project" value="TreeGrafter"/>
</dbReference>
<feature type="transmembrane region" description="Helical" evidence="11">
    <location>
        <begin position="220"/>
        <end position="244"/>
    </location>
</feature>
<feature type="transmembrane region" description="Helical" evidence="11">
    <location>
        <begin position="383"/>
        <end position="409"/>
    </location>
</feature>
<feature type="non-terminal residue" evidence="13">
    <location>
        <position position="1"/>
    </location>
</feature>
<dbReference type="CTD" id="20252950"/>
<dbReference type="InterPro" id="IPR017452">
    <property type="entry name" value="GPCR_Rhodpsn_7TM"/>
</dbReference>
<evidence type="ECO:0000256" key="3">
    <source>
        <dbReference type="ARBA" id="ARBA00022614"/>
    </source>
</evidence>
<protein>
    <recommendedName>
        <fullName evidence="12">G-protein coupled receptors family 1 profile domain-containing protein</fullName>
    </recommendedName>
</protein>
<keyword evidence="3" id="KW-0433">Leucine-rich repeat</keyword>
<dbReference type="PANTHER" id="PTHR24372">
    <property type="entry name" value="GLYCOPROTEIN HORMONE RECEPTOR"/>
    <property type="match status" value="1"/>
</dbReference>
<dbReference type="EMBL" id="KB203827">
    <property type="protein sequence ID" value="ESO82975.1"/>
    <property type="molecule type" value="Genomic_DNA"/>
</dbReference>
<feature type="transmembrane region" description="Helical" evidence="11">
    <location>
        <begin position="430"/>
        <end position="452"/>
    </location>
</feature>
<dbReference type="GeneID" id="20252950"/>
<evidence type="ECO:0000313" key="13">
    <source>
        <dbReference type="EMBL" id="ESO82975.1"/>
    </source>
</evidence>
<dbReference type="OrthoDB" id="5981530at2759"/>
<evidence type="ECO:0000256" key="9">
    <source>
        <dbReference type="ARBA" id="ARBA00023170"/>
    </source>
</evidence>
<dbReference type="RefSeq" id="XP_009066343.1">
    <property type="nucleotide sequence ID" value="XM_009068095.1"/>
</dbReference>
<feature type="transmembrane region" description="Helical" evidence="11">
    <location>
        <begin position="342"/>
        <end position="363"/>
    </location>
</feature>
<dbReference type="PANTHER" id="PTHR24372:SF74">
    <property type="entry name" value="LP13728P"/>
    <property type="match status" value="1"/>
</dbReference>
<dbReference type="SUPFAM" id="SSF52058">
    <property type="entry name" value="L domain-like"/>
    <property type="match status" value="1"/>
</dbReference>
<dbReference type="PRINTS" id="PR00237">
    <property type="entry name" value="GPCRRHODOPSN"/>
</dbReference>
<dbReference type="PROSITE" id="PS00237">
    <property type="entry name" value="G_PROTEIN_RECEP_F1_1"/>
    <property type="match status" value="1"/>
</dbReference>
<evidence type="ECO:0000256" key="1">
    <source>
        <dbReference type="ARBA" id="ARBA00004651"/>
    </source>
</evidence>
<dbReference type="OMA" id="FINFSCG"/>
<evidence type="ECO:0000313" key="14">
    <source>
        <dbReference type="Proteomes" id="UP000030746"/>
    </source>
</evidence>
<dbReference type="CDD" id="cd15136">
    <property type="entry name" value="7tmA_Glyco_hormone_R"/>
    <property type="match status" value="1"/>
</dbReference>
<dbReference type="Gene3D" id="1.20.1070.10">
    <property type="entry name" value="Rhodopsin 7-helix transmembrane proteins"/>
    <property type="match status" value="1"/>
</dbReference>
<keyword evidence="9" id="KW-0675">Receptor</keyword>
<gene>
    <name evidence="13" type="ORF">LOTGIDRAFT_92538</name>
</gene>
<organism evidence="13 14">
    <name type="scientific">Lottia gigantea</name>
    <name type="common">Giant owl limpet</name>
    <dbReference type="NCBI Taxonomy" id="225164"/>
    <lineage>
        <taxon>Eukaryota</taxon>
        <taxon>Metazoa</taxon>
        <taxon>Spiralia</taxon>
        <taxon>Lophotrochozoa</taxon>
        <taxon>Mollusca</taxon>
        <taxon>Gastropoda</taxon>
        <taxon>Patellogastropoda</taxon>
        <taxon>Lottioidea</taxon>
        <taxon>Lottiidae</taxon>
        <taxon>Lottia</taxon>
    </lineage>
</organism>
<dbReference type="STRING" id="225164.V3ZKN4"/>
<evidence type="ECO:0000259" key="12">
    <source>
        <dbReference type="PROSITE" id="PS50262"/>
    </source>
</evidence>
<keyword evidence="10" id="KW-0807">Transducer</keyword>
<evidence type="ECO:0000256" key="7">
    <source>
        <dbReference type="ARBA" id="ARBA00023040"/>
    </source>
</evidence>
<feature type="transmembrane region" description="Helical" evidence="11">
    <location>
        <begin position="300"/>
        <end position="321"/>
    </location>
</feature>
<dbReference type="KEGG" id="lgi:LOTGIDRAFT_92538"/>
<evidence type="ECO:0000256" key="2">
    <source>
        <dbReference type="ARBA" id="ARBA00022475"/>
    </source>
</evidence>
<dbReference type="InterPro" id="IPR002131">
    <property type="entry name" value="Gphrmn_rcpt_fam"/>
</dbReference>
<feature type="domain" description="G-protein coupled receptors family 1 profile" evidence="12">
    <location>
        <begin position="235"/>
        <end position="481"/>
    </location>
</feature>
<proteinExistence type="predicted"/>
<dbReference type="AlphaFoldDB" id="V3ZKN4"/>
<evidence type="ECO:0000256" key="8">
    <source>
        <dbReference type="ARBA" id="ARBA00023136"/>
    </source>
</evidence>
<dbReference type="GO" id="GO:0007189">
    <property type="term" value="P:adenylate cyclase-activating G protein-coupled receptor signaling pathway"/>
    <property type="evidence" value="ECO:0007669"/>
    <property type="project" value="TreeGrafter"/>
</dbReference>
<evidence type="ECO:0000256" key="11">
    <source>
        <dbReference type="SAM" id="Phobius"/>
    </source>
</evidence>
<sequence>LENNDVKEIKDRAFAGSNIAKLDFKNNPDLEILGDLAFDGIQDLRSLNLSKTRVSYLPTVGLSTVEDLNLENTPTLQIFPSVLKFSHIRIARLTYAHHCCAFKHPDKQDPQLWKAFEFQETVRKKCEAQRPTAVNPGVPITEWAVGGAWDSSDPFPSKNLSEDDASNGNDGFFSDVPTLNANNTINIVACGKIAHAYSEVVCTPQPNAFNPCEDVMGYEWLRIVVWFVLLAALLGNLVVILVIITGGSKMTVPNFLMCNLSVADFLMGLYLLLIASMDVHSLGEYFNHAITWQNDGGCQVAGFLTVFASELSIFVLTVITIERWYAISYAMYAKKLKLRQASLLMLLGWGYATFMASLPLMGISGYGTVSICLPMEANDLLDKSYICSLLILNGVAFIVICCCYVNIYFNVQQNNTTARTNDATIAKRMAILVFTNFVCWAPIAFFGLTASAGFPLIDITNSKILLVFFYPLNSCANPFLYVILTKHFRKDVFILLGKYGVCTERANRYKE</sequence>
<evidence type="ECO:0000256" key="6">
    <source>
        <dbReference type="ARBA" id="ARBA00022989"/>
    </source>
</evidence>
<keyword evidence="14" id="KW-1185">Reference proteome</keyword>
<accession>V3ZKN4</accession>
<dbReference type="PROSITE" id="PS50262">
    <property type="entry name" value="G_PROTEIN_RECEP_F1_2"/>
    <property type="match status" value="1"/>
</dbReference>
<evidence type="ECO:0000256" key="5">
    <source>
        <dbReference type="ARBA" id="ARBA00022737"/>
    </source>
</evidence>
<dbReference type="HOGENOM" id="CLU_006130_1_1_1"/>
<evidence type="ECO:0000256" key="10">
    <source>
        <dbReference type="ARBA" id="ARBA00023224"/>
    </source>
</evidence>
<feature type="transmembrane region" description="Helical" evidence="11">
    <location>
        <begin position="256"/>
        <end position="277"/>
    </location>
</feature>
<dbReference type="InterPro" id="IPR032675">
    <property type="entry name" value="LRR_dom_sf"/>
</dbReference>
<keyword evidence="5" id="KW-0677">Repeat</keyword>
<dbReference type="FunFam" id="1.20.1070.10:FF:000181">
    <property type="entry name" value="Thyrotropin receptor"/>
    <property type="match status" value="1"/>
</dbReference>
<keyword evidence="6 11" id="KW-1133">Transmembrane helix</keyword>
<evidence type="ECO:0000256" key="4">
    <source>
        <dbReference type="ARBA" id="ARBA00022692"/>
    </source>
</evidence>
<feature type="transmembrane region" description="Helical" evidence="11">
    <location>
        <begin position="464"/>
        <end position="484"/>
    </location>
</feature>
<dbReference type="GO" id="GO:0016500">
    <property type="term" value="F:protein-hormone receptor activity"/>
    <property type="evidence" value="ECO:0007669"/>
    <property type="project" value="InterPro"/>
</dbReference>
<dbReference type="Proteomes" id="UP000030746">
    <property type="component" value="Unassembled WGS sequence"/>
</dbReference>
<dbReference type="PRINTS" id="PR00373">
    <property type="entry name" value="GLYCHORMONER"/>
</dbReference>
<dbReference type="GO" id="GO:0009755">
    <property type="term" value="P:hormone-mediated signaling pathway"/>
    <property type="evidence" value="ECO:0007669"/>
    <property type="project" value="TreeGrafter"/>
</dbReference>
<dbReference type="SUPFAM" id="SSF81321">
    <property type="entry name" value="Family A G protein-coupled receptor-like"/>
    <property type="match status" value="1"/>
</dbReference>
<name>V3ZKN4_LOTGI</name>
<comment type="subcellular location">
    <subcellularLocation>
        <location evidence="1">Cell membrane</location>
        <topology evidence="1">Multi-pass membrane protein</topology>
    </subcellularLocation>
</comment>
<dbReference type="Pfam" id="PF00001">
    <property type="entry name" value="7tm_1"/>
    <property type="match status" value="1"/>
</dbReference>
<keyword evidence="7" id="KW-0297">G-protein coupled receptor</keyword>
<keyword evidence="8 11" id="KW-0472">Membrane</keyword>
<keyword evidence="4 11" id="KW-0812">Transmembrane</keyword>
<dbReference type="GO" id="GO:0005886">
    <property type="term" value="C:plasma membrane"/>
    <property type="evidence" value="ECO:0007669"/>
    <property type="project" value="UniProtKB-SubCell"/>
</dbReference>
<feature type="non-terminal residue" evidence="13">
    <location>
        <position position="511"/>
    </location>
</feature>